<dbReference type="NCBIfam" id="TIGR01189">
    <property type="entry name" value="ccmA"/>
    <property type="match status" value="1"/>
</dbReference>
<dbReference type="PROSITE" id="PS50893">
    <property type="entry name" value="ABC_TRANSPORTER_2"/>
    <property type="match status" value="1"/>
</dbReference>
<evidence type="ECO:0000256" key="3">
    <source>
        <dbReference type="ARBA" id="ARBA00022748"/>
    </source>
</evidence>
<dbReference type="GO" id="GO:0017004">
    <property type="term" value="P:cytochrome complex assembly"/>
    <property type="evidence" value="ECO:0007669"/>
    <property type="project" value="UniProtKB-KW"/>
</dbReference>
<evidence type="ECO:0000256" key="2">
    <source>
        <dbReference type="ARBA" id="ARBA00022741"/>
    </source>
</evidence>
<dbReference type="SMART" id="SM00382">
    <property type="entry name" value="AAA"/>
    <property type="match status" value="1"/>
</dbReference>
<keyword evidence="5" id="KW-1278">Translocase</keyword>
<dbReference type="PANTHER" id="PTHR43499:SF1">
    <property type="entry name" value="ABC TRANSPORTER I FAMILY MEMBER 1"/>
    <property type="match status" value="1"/>
</dbReference>
<accession>M2U253</accession>
<dbReference type="InterPro" id="IPR017871">
    <property type="entry name" value="ABC_transporter-like_CS"/>
</dbReference>
<gene>
    <name evidence="8" type="ORF">C725_2560</name>
</gene>
<dbReference type="SUPFAM" id="SSF52540">
    <property type="entry name" value="P-loop containing nucleoside triphosphate hydrolases"/>
    <property type="match status" value="1"/>
</dbReference>
<dbReference type="AlphaFoldDB" id="M2U253"/>
<evidence type="ECO:0000256" key="5">
    <source>
        <dbReference type="ARBA" id="ARBA00022967"/>
    </source>
</evidence>
<dbReference type="Gene3D" id="3.40.50.300">
    <property type="entry name" value="P-loop containing nucleotide triphosphate hydrolases"/>
    <property type="match status" value="1"/>
</dbReference>
<dbReference type="InterPro" id="IPR005895">
    <property type="entry name" value="ABC_transptr_haem_export_CcmA"/>
</dbReference>
<reference evidence="8 9" key="1">
    <citation type="journal article" date="2013" name="Genome Announc.">
        <title>Draft Genome Sequence of Strain JLT2015T, Belonging to the Family Sphingomonadaceae of the Alphaproteobacteria.</title>
        <authorList>
            <person name="Tang K."/>
            <person name="Liu K."/>
            <person name="Li S."/>
            <person name="Jiao N."/>
        </authorList>
    </citation>
    <scope>NUCLEOTIDE SEQUENCE [LARGE SCALE GENOMIC DNA]</scope>
    <source>
        <strain evidence="8 9">JLT2015</strain>
    </source>
</reference>
<evidence type="ECO:0000256" key="4">
    <source>
        <dbReference type="ARBA" id="ARBA00022840"/>
    </source>
</evidence>
<evidence type="ECO:0000313" key="8">
    <source>
        <dbReference type="EMBL" id="EMD82072.1"/>
    </source>
</evidence>
<evidence type="ECO:0000256" key="6">
    <source>
        <dbReference type="ARBA" id="ARBA00023136"/>
    </source>
</evidence>
<dbReference type="PROSITE" id="PS00211">
    <property type="entry name" value="ABC_TRANSPORTER_1"/>
    <property type="match status" value="1"/>
</dbReference>
<sequence>MKCTSLQGDRGETLISASALGMVRRDRPLFRNIEFTLSAGEAIQLTGPNGSGKSTLLRILAGLLTPTVGAVVRRVPLSYLGHRNGLTTANTVAAELADWGVADESVFRRFGLEALGPFPLRTLSQGQQRRVALVRVLASGARLWLLDEPAVGLDAENRNHLAEAMDRHRLDGGAIVAATHDDLGLQDARQLELGGRPRCG</sequence>
<dbReference type="EMBL" id="AMRV01000010">
    <property type="protein sequence ID" value="EMD82072.1"/>
    <property type="molecule type" value="Genomic_DNA"/>
</dbReference>
<dbReference type="Proteomes" id="UP000011717">
    <property type="component" value="Unassembled WGS sequence"/>
</dbReference>
<dbReference type="GO" id="GO:0016887">
    <property type="term" value="F:ATP hydrolysis activity"/>
    <property type="evidence" value="ECO:0007669"/>
    <property type="project" value="InterPro"/>
</dbReference>
<keyword evidence="2" id="KW-0547">Nucleotide-binding</keyword>
<evidence type="ECO:0000259" key="7">
    <source>
        <dbReference type="PROSITE" id="PS50893"/>
    </source>
</evidence>
<dbReference type="GO" id="GO:0022857">
    <property type="term" value="F:transmembrane transporter activity"/>
    <property type="evidence" value="ECO:0007669"/>
    <property type="project" value="InterPro"/>
</dbReference>
<feature type="domain" description="ABC transporter" evidence="7">
    <location>
        <begin position="15"/>
        <end position="198"/>
    </location>
</feature>
<proteinExistence type="predicted"/>
<name>M2U253_9SPHN</name>
<comment type="caution">
    <text evidence="8">The sequence shown here is derived from an EMBL/GenBank/DDBJ whole genome shotgun (WGS) entry which is preliminary data.</text>
</comment>
<organism evidence="8 9">
    <name type="scientific">Pacificimonas flava</name>
    <dbReference type="NCBI Taxonomy" id="1234595"/>
    <lineage>
        <taxon>Bacteria</taxon>
        <taxon>Pseudomonadati</taxon>
        <taxon>Pseudomonadota</taxon>
        <taxon>Alphaproteobacteria</taxon>
        <taxon>Sphingomonadales</taxon>
        <taxon>Sphingosinicellaceae</taxon>
        <taxon>Pacificimonas</taxon>
    </lineage>
</organism>
<dbReference type="Pfam" id="PF00005">
    <property type="entry name" value="ABC_tran"/>
    <property type="match status" value="1"/>
</dbReference>
<keyword evidence="6" id="KW-0472">Membrane</keyword>
<dbReference type="GO" id="GO:0005524">
    <property type="term" value="F:ATP binding"/>
    <property type="evidence" value="ECO:0007669"/>
    <property type="project" value="UniProtKB-KW"/>
</dbReference>
<keyword evidence="4" id="KW-0067">ATP-binding</keyword>
<dbReference type="RefSeq" id="WP_008603516.1">
    <property type="nucleotide sequence ID" value="NZ_AMRV01000010.1"/>
</dbReference>
<dbReference type="InterPro" id="IPR027417">
    <property type="entry name" value="P-loop_NTPase"/>
</dbReference>
<keyword evidence="9" id="KW-1185">Reference proteome</keyword>
<evidence type="ECO:0000313" key="9">
    <source>
        <dbReference type="Proteomes" id="UP000011717"/>
    </source>
</evidence>
<keyword evidence="3" id="KW-0201">Cytochrome c-type biogenesis</keyword>
<keyword evidence="1" id="KW-0813">Transport</keyword>
<dbReference type="OrthoDB" id="9800654at2"/>
<evidence type="ECO:0000256" key="1">
    <source>
        <dbReference type="ARBA" id="ARBA00022448"/>
    </source>
</evidence>
<dbReference type="InterPro" id="IPR003439">
    <property type="entry name" value="ABC_transporter-like_ATP-bd"/>
</dbReference>
<dbReference type="InterPro" id="IPR003593">
    <property type="entry name" value="AAA+_ATPase"/>
</dbReference>
<protein>
    <submittedName>
        <fullName evidence="8">ABC transporter involved in cytochrome c biogenesis, ATPase component CcmA</fullName>
    </submittedName>
</protein>
<dbReference type="PANTHER" id="PTHR43499">
    <property type="entry name" value="ABC TRANSPORTER I FAMILY MEMBER 1"/>
    <property type="match status" value="1"/>
</dbReference>